<evidence type="ECO:0000256" key="3">
    <source>
        <dbReference type="ARBA" id="ARBA00023163"/>
    </source>
</evidence>
<comment type="caution">
    <text evidence="5">The sequence shown here is derived from an EMBL/GenBank/DDBJ whole genome shotgun (WGS) entry which is preliminary data.</text>
</comment>
<dbReference type="GO" id="GO:0003700">
    <property type="term" value="F:DNA-binding transcription factor activity"/>
    <property type="evidence" value="ECO:0007669"/>
    <property type="project" value="InterPro"/>
</dbReference>
<keyword evidence="6" id="KW-1185">Reference proteome</keyword>
<dbReference type="SUPFAM" id="SSF46689">
    <property type="entry name" value="Homeodomain-like"/>
    <property type="match status" value="1"/>
</dbReference>
<gene>
    <name evidence="5" type="ORF">L5014_01935</name>
</gene>
<dbReference type="InterPro" id="IPR018060">
    <property type="entry name" value="HTH_AraC"/>
</dbReference>
<evidence type="ECO:0000256" key="2">
    <source>
        <dbReference type="ARBA" id="ARBA00023125"/>
    </source>
</evidence>
<dbReference type="Proteomes" id="UP001139308">
    <property type="component" value="Unassembled WGS sequence"/>
</dbReference>
<name>A0A9X1UFN4_9BURK</name>
<organism evidence="5 6">
    <name type="scientific">Paraburkholderia tagetis</name>
    <dbReference type="NCBI Taxonomy" id="2913261"/>
    <lineage>
        <taxon>Bacteria</taxon>
        <taxon>Pseudomonadati</taxon>
        <taxon>Pseudomonadota</taxon>
        <taxon>Betaproteobacteria</taxon>
        <taxon>Burkholderiales</taxon>
        <taxon>Burkholderiaceae</taxon>
        <taxon>Paraburkholderia</taxon>
    </lineage>
</organism>
<dbReference type="Gene3D" id="1.10.10.60">
    <property type="entry name" value="Homeodomain-like"/>
    <property type="match status" value="1"/>
</dbReference>
<dbReference type="InterPro" id="IPR050204">
    <property type="entry name" value="AraC_XylS_family_regulators"/>
</dbReference>
<dbReference type="PROSITE" id="PS00041">
    <property type="entry name" value="HTH_ARAC_FAMILY_1"/>
    <property type="match status" value="1"/>
</dbReference>
<dbReference type="Pfam" id="PF12833">
    <property type="entry name" value="HTH_18"/>
    <property type="match status" value="1"/>
</dbReference>
<keyword evidence="1" id="KW-0805">Transcription regulation</keyword>
<reference evidence="5" key="1">
    <citation type="submission" date="2022-01" db="EMBL/GenBank/DDBJ databases">
        <title>Genome sequence and assembly of Parabukholderia sp. RG36.</title>
        <authorList>
            <person name="Chhetri G."/>
        </authorList>
    </citation>
    <scope>NUCLEOTIDE SEQUENCE</scope>
    <source>
        <strain evidence="5">RG36</strain>
    </source>
</reference>
<dbReference type="GO" id="GO:0043565">
    <property type="term" value="F:sequence-specific DNA binding"/>
    <property type="evidence" value="ECO:0007669"/>
    <property type="project" value="InterPro"/>
</dbReference>
<dbReference type="PROSITE" id="PS01124">
    <property type="entry name" value="HTH_ARAC_FAMILY_2"/>
    <property type="match status" value="1"/>
</dbReference>
<evidence type="ECO:0000313" key="5">
    <source>
        <dbReference type="EMBL" id="MCG5072128.1"/>
    </source>
</evidence>
<sequence>MSRPTLPEGSVSHDRLAFYRKQICDIEDLREPVRGSDIEICQIEAGTLTGSVTYGMLGGFSVSVGHFSRAVRARGVMSKDKQIVGMLLDREQPVSHWCFDVEPGDVVFAAAGSDHEGSYKGAASFATIALSPAELAEFMKGEGGISDFDFWQRTTRVRPDPLVAQSIAARFKTLVGTLAQAGPHLSPDSSDFWARALVEAFVYSVANGIAMNEDTAPVKSAMIVRRVEDLLDAYRARPVHISEICQTLDLSRRTLHRAFSETLGIGPVTYLRHQRLHAIREILRQGTAGSSSITRLAMSFGFDDVGRFAGYYRKLFGELPSGTVKRSHR</sequence>
<feature type="domain" description="HTH araC/xylS-type" evidence="4">
    <location>
        <begin position="225"/>
        <end position="326"/>
    </location>
</feature>
<dbReference type="InterPro" id="IPR018062">
    <property type="entry name" value="HTH_AraC-typ_CS"/>
</dbReference>
<dbReference type="RefSeq" id="WP_238461884.1">
    <property type="nucleotide sequence ID" value="NZ_JAKLJA010000001.1"/>
</dbReference>
<evidence type="ECO:0000259" key="4">
    <source>
        <dbReference type="PROSITE" id="PS01124"/>
    </source>
</evidence>
<accession>A0A9X1UFN4</accession>
<evidence type="ECO:0000313" key="6">
    <source>
        <dbReference type="Proteomes" id="UP001139308"/>
    </source>
</evidence>
<dbReference type="EMBL" id="JAKLJA010000001">
    <property type="protein sequence ID" value="MCG5072128.1"/>
    <property type="molecule type" value="Genomic_DNA"/>
</dbReference>
<dbReference type="PANTHER" id="PTHR46796">
    <property type="entry name" value="HTH-TYPE TRANSCRIPTIONAL ACTIVATOR RHAS-RELATED"/>
    <property type="match status" value="1"/>
</dbReference>
<evidence type="ECO:0000256" key="1">
    <source>
        <dbReference type="ARBA" id="ARBA00023015"/>
    </source>
</evidence>
<keyword evidence="3" id="KW-0804">Transcription</keyword>
<dbReference type="SMART" id="SM00342">
    <property type="entry name" value="HTH_ARAC"/>
    <property type="match status" value="1"/>
</dbReference>
<protein>
    <submittedName>
        <fullName evidence="5">Helix-turn-helix domain-containing protein</fullName>
    </submittedName>
</protein>
<dbReference type="PANTHER" id="PTHR46796:SF12">
    <property type="entry name" value="HTH-TYPE DNA-BINDING TRANSCRIPTIONAL ACTIVATOR EUTR"/>
    <property type="match status" value="1"/>
</dbReference>
<keyword evidence="2" id="KW-0238">DNA-binding</keyword>
<dbReference type="InterPro" id="IPR009057">
    <property type="entry name" value="Homeodomain-like_sf"/>
</dbReference>
<proteinExistence type="predicted"/>
<dbReference type="AlphaFoldDB" id="A0A9X1UFN4"/>